<gene>
    <name evidence="1" type="ORF">Drose_04150</name>
</gene>
<accession>A0ABY5Z637</accession>
<organism evidence="1 2">
    <name type="scientific">Dactylosporangium roseum</name>
    <dbReference type="NCBI Taxonomy" id="47989"/>
    <lineage>
        <taxon>Bacteria</taxon>
        <taxon>Bacillati</taxon>
        <taxon>Actinomycetota</taxon>
        <taxon>Actinomycetes</taxon>
        <taxon>Micromonosporales</taxon>
        <taxon>Micromonosporaceae</taxon>
        <taxon>Dactylosporangium</taxon>
    </lineage>
</organism>
<proteinExistence type="predicted"/>
<evidence type="ECO:0000313" key="1">
    <source>
        <dbReference type="EMBL" id="UWZ37481.1"/>
    </source>
</evidence>
<keyword evidence="2" id="KW-1185">Reference proteome</keyword>
<evidence type="ECO:0000313" key="2">
    <source>
        <dbReference type="Proteomes" id="UP001058271"/>
    </source>
</evidence>
<dbReference type="EMBL" id="CP073721">
    <property type="protein sequence ID" value="UWZ37481.1"/>
    <property type="molecule type" value="Genomic_DNA"/>
</dbReference>
<dbReference type="Proteomes" id="UP001058271">
    <property type="component" value="Chromosome"/>
</dbReference>
<sequence>MAAITTQSVSNGALTTPTAITPTAADTIARSQFGPNGVLLRIITTGTATTLTVSDPTTTDLGNAGTPASQTCPATGSRMAFVPLAAINPADSDRATINFSGALTGVTYEAYRV</sequence>
<reference evidence="1" key="1">
    <citation type="submission" date="2021-04" db="EMBL/GenBank/DDBJ databases">
        <title>Biosynthetic gene clusters of Dactylosporangioum roseum.</title>
        <authorList>
            <person name="Hartkoorn R.C."/>
            <person name="Beaudoing E."/>
            <person name="Hot D."/>
            <person name="Moureu S."/>
        </authorList>
    </citation>
    <scope>NUCLEOTIDE SEQUENCE</scope>
    <source>
        <strain evidence="1">NRRL B-16295</strain>
    </source>
</reference>
<dbReference type="RefSeq" id="WP_260726838.1">
    <property type="nucleotide sequence ID" value="NZ_BAAABS010000070.1"/>
</dbReference>
<protein>
    <submittedName>
        <fullName evidence="1">Uncharacterized protein</fullName>
    </submittedName>
</protein>
<name>A0ABY5Z637_9ACTN</name>